<reference evidence="6" key="1">
    <citation type="submission" date="2016-11" db="EMBL/GenBank/DDBJ databases">
        <authorList>
            <person name="Varghese N."/>
            <person name="Submissions S."/>
        </authorList>
    </citation>
    <scope>NUCLEOTIDE SEQUENCE [LARGE SCALE GENOMIC DNA]</scope>
    <source>
        <strain evidence="6">DSM 16219</strain>
    </source>
</reference>
<dbReference type="GO" id="GO:0006261">
    <property type="term" value="P:DNA-templated DNA replication"/>
    <property type="evidence" value="ECO:0007669"/>
    <property type="project" value="InterPro"/>
</dbReference>
<evidence type="ECO:0000256" key="3">
    <source>
        <dbReference type="ARBA" id="ARBA00049244"/>
    </source>
</evidence>
<dbReference type="SMART" id="SM00482">
    <property type="entry name" value="POLAc"/>
    <property type="match status" value="1"/>
</dbReference>
<keyword evidence="6" id="KW-1185">Reference proteome</keyword>
<dbReference type="GO" id="GO:0003677">
    <property type="term" value="F:DNA binding"/>
    <property type="evidence" value="ECO:0007669"/>
    <property type="project" value="InterPro"/>
</dbReference>
<accession>A0A1M6UEB3</accession>
<feature type="domain" description="DNA-directed DNA polymerase family A palm" evidence="4">
    <location>
        <begin position="1290"/>
        <end position="1487"/>
    </location>
</feature>
<dbReference type="EMBL" id="FQZU01000030">
    <property type="protein sequence ID" value="SHK67526.1"/>
    <property type="molecule type" value="Genomic_DNA"/>
</dbReference>
<gene>
    <name evidence="5" type="ORF">SAMN02745216_03880</name>
</gene>
<dbReference type="OrthoDB" id="5427658at2"/>
<evidence type="ECO:0000256" key="1">
    <source>
        <dbReference type="ARBA" id="ARBA00012417"/>
    </source>
</evidence>
<keyword evidence="2" id="KW-0235">DNA replication</keyword>
<dbReference type="EC" id="2.7.7.7" evidence="1"/>
<dbReference type="InterPro" id="IPR002298">
    <property type="entry name" value="DNA_polymerase_A"/>
</dbReference>
<evidence type="ECO:0000256" key="2">
    <source>
        <dbReference type="ARBA" id="ARBA00022705"/>
    </source>
</evidence>
<dbReference type="InterPro" id="IPR001098">
    <property type="entry name" value="DNA-dir_DNA_pol_A_palm_dom"/>
</dbReference>
<name>A0A1M6UEB3_9BACT</name>
<dbReference type="Gene3D" id="3.30.70.370">
    <property type="match status" value="1"/>
</dbReference>
<dbReference type="SUPFAM" id="SSF56672">
    <property type="entry name" value="DNA/RNA polymerases"/>
    <property type="match status" value="1"/>
</dbReference>
<sequence length="1523" mass="172091">MNKTEITYAASKEDIPKTSPVNDYLTELQNNQDRIFSGEMEIFIAPKFRVEDEDFFFPIFEISVELEPVYGDESNEFQRAMYCASRTLDILKNLEVDGYFKVIAKENGAIRLASRLAIPIEFQGAFAHFVLKELPIEYGLEFIEPTDSPEPLLTNGFHNDPSSLGGLLSFHSEIMDGCWRDLSMAEFTALIQGNPDPESYIAFVAWLTCFQALNPDESDSKFAQELSKYKVLLDGDTILPFNPQQIKKPPKALSLDAVQTHLTSKGIRSKVEKRGESLAISFDKLPCPMCGRTDTRAWAYPPFYRLKCFNARCEASYEGEGVPLITWAGLVNEYQDRQDSISQTCYFAPPESYMNCDQARAIVPQTLSTALETGESALLLVTPGVGKSHGALEYLASHCTGKTIIYSCLNKALKNEAYQKCLDFASDKSKIHNLEARDALCSMKDEHKRVVELGYSPGKIMCANCSHKSTCPYQLQRQNIGPGIHFVTHAMLRYLEEYIPGPDLIVLDENLLQGFVTDEFATEADMRTLMKVFHGQEKVFVENIIAIGSHFATQTAASSSGQMAIINSHRLSEYYSSEDTFLDYFGRKYEWTPDQIDEAIDLSWTVFADRDEKALHDESLNYKAAKWIRGLTRQEPHQFSYIQATPAGEVRFRTKEIVKLGFGLAPVVILDATGDPKLAKALTGKSHTVHRADVRWEGRGIHIKQKLSKSNLAKKSDSDLKNILRKAIENISAEKILILSHQRIKGASFKSKILGMANSLSPEKEFAFHHFYGPRGINDYADYEAVIVLGLPIPNISMKWQEALILFPEEADEAIRNSWVELNTNWELTQCFHRIRPIYQEQTEFVFAGDPWPNWLPSPTKVIDESRDTNKVDKAFNILKPIVQAFGFVNRDAAFLAGVLQKRHENLFEQFKSDFYKMDDWLTASNLHEQLRYAKNNRTCISCLGNQQFGNSAKLSATKLLLYNIAKLQIDYDISQYNLTENFCHETLKISLYHVAKLMDNETVYVSEKQFKKVMQKIKAWNPELQDFKVKSGYGKGHDIKGIGLRDQVREFYGALNASDLFPNTNLNSIEFNEQPSGEPLPDGVIVVELNRTSYDSVTVWEKDRTKTMSLKDCVKKIGNLPSSGGSDQDAPKVVTNDGKRLAKEMLDQNVSASIHDVFLSERILKNGRASSRHITEGGLFQRYELQSDMVRSWSGLQQIAVSQLQSIEKQELGWVLGVETEMMRIAAKMERNGILVDKAHLESLEKDHPQFVDKALNRIQPDGRFYDEIDQLGEVSARMVSKLDGIPRDEALRSCFIPAPGNKFIIADYKQQESRILAGLSGDEHMLAVFESGTDFYEYVGEMFEAETGVAFDRKHMKQVVNAINYWASAEKVHQILKDKGYVIQECDIISAVGKYRQEFSKLFAWRDEAVRQAKKDGIVKTANGRRQYIDESIKTAKISNYVVQGTAADGFKHALTMLDSELDGTNARIAHTMRDGLIVEAEAESAPQVERLVQAIMENAFDGMVQGVKFPVDIYIADSWG</sequence>
<dbReference type="PANTHER" id="PTHR10133">
    <property type="entry name" value="DNA POLYMERASE I"/>
    <property type="match status" value="1"/>
</dbReference>
<dbReference type="GO" id="GO:0006302">
    <property type="term" value="P:double-strand break repair"/>
    <property type="evidence" value="ECO:0007669"/>
    <property type="project" value="TreeGrafter"/>
</dbReference>
<dbReference type="GO" id="GO:0003887">
    <property type="term" value="F:DNA-directed DNA polymerase activity"/>
    <property type="evidence" value="ECO:0007669"/>
    <property type="project" value="UniProtKB-EC"/>
</dbReference>
<dbReference type="Gene3D" id="1.10.150.20">
    <property type="entry name" value="5' to 3' exonuclease, C-terminal subdomain"/>
    <property type="match status" value="1"/>
</dbReference>
<dbReference type="Proteomes" id="UP000183994">
    <property type="component" value="Unassembled WGS sequence"/>
</dbReference>
<proteinExistence type="predicted"/>
<organism evidence="5 6">
    <name type="scientific">Desulfatibacillum alkenivorans DSM 16219</name>
    <dbReference type="NCBI Taxonomy" id="1121393"/>
    <lineage>
        <taxon>Bacteria</taxon>
        <taxon>Pseudomonadati</taxon>
        <taxon>Thermodesulfobacteriota</taxon>
        <taxon>Desulfobacteria</taxon>
        <taxon>Desulfobacterales</taxon>
        <taxon>Desulfatibacillaceae</taxon>
        <taxon>Desulfatibacillum</taxon>
    </lineage>
</organism>
<evidence type="ECO:0000259" key="4">
    <source>
        <dbReference type="SMART" id="SM00482"/>
    </source>
</evidence>
<dbReference type="RefSeq" id="WP_073477917.1">
    <property type="nucleotide sequence ID" value="NZ_FQZU01000030.1"/>
</dbReference>
<dbReference type="InterPro" id="IPR043502">
    <property type="entry name" value="DNA/RNA_pol_sf"/>
</dbReference>
<evidence type="ECO:0000313" key="5">
    <source>
        <dbReference type="EMBL" id="SHK67526.1"/>
    </source>
</evidence>
<dbReference type="STRING" id="1121393.SAMN02745216_03880"/>
<dbReference type="PANTHER" id="PTHR10133:SF27">
    <property type="entry name" value="DNA POLYMERASE NU"/>
    <property type="match status" value="1"/>
</dbReference>
<protein>
    <recommendedName>
        <fullName evidence="1">DNA-directed DNA polymerase</fullName>
        <ecNumber evidence="1">2.7.7.7</ecNumber>
    </recommendedName>
</protein>
<comment type="catalytic activity">
    <reaction evidence="3">
        <text>DNA(n) + a 2'-deoxyribonucleoside 5'-triphosphate = DNA(n+1) + diphosphate</text>
        <dbReference type="Rhea" id="RHEA:22508"/>
        <dbReference type="Rhea" id="RHEA-COMP:17339"/>
        <dbReference type="Rhea" id="RHEA-COMP:17340"/>
        <dbReference type="ChEBI" id="CHEBI:33019"/>
        <dbReference type="ChEBI" id="CHEBI:61560"/>
        <dbReference type="ChEBI" id="CHEBI:173112"/>
        <dbReference type="EC" id="2.7.7.7"/>
    </reaction>
</comment>
<dbReference type="Pfam" id="PF00476">
    <property type="entry name" value="DNA_pol_A"/>
    <property type="match status" value="1"/>
</dbReference>
<evidence type="ECO:0000313" key="6">
    <source>
        <dbReference type="Proteomes" id="UP000183994"/>
    </source>
</evidence>